<dbReference type="RefSeq" id="WP_307355856.1">
    <property type="nucleotide sequence ID" value="NZ_BAAACJ010000037.1"/>
</dbReference>
<dbReference type="InterPro" id="IPR036390">
    <property type="entry name" value="WH_DNA-bd_sf"/>
</dbReference>
<evidence type="ECO:0000313" key="1">
    <source>
        <dbReference type="EMBL" id="MDQ0479937.1"/>
    </source>
</evidence>
<reference evidence="1 2" key="1">
    <citation type="submission" date="2023-07" db="EMBL/GenBank/DDBJ databases">
        <title>Genomic Encyclopedia of Type Strains, Phase IV (KMG-IV): sequencing the most valuable type-strain genomes for metagenomic binning, comparative biology and taxonomic classification.</title>
        <authorList>
            <person name="Goeker M."/>
        </authorList>
    </citation>
    <scope>NUCLEOTIDE SEQUENCE [LARGE SCALE GENOMIC DNA]</scope>
    <source>
        <strain evidence="1 2">DSM 1400</strain>
    </source>
</reference>
<dbReference type="SUPFAM" id="SSF46785">
    <property type="entry name" value="Winged helix' DNA-binding domain"/>
    <property type="match status" value="1"/>
</dbReference>
<dbReference type="InterPro" id="IPR027417">
    <property type="entry name" value="P-loop_NTPase"/>
</dbReference>
<protein>
    <submittedName>
        <fullName evidence="1">Mn-dependent DtxR family transcriptional regulator</fullName>
    </submittedName>
</protein>
<organism evidence="1 2">
    <name type="scientific">Hathewaya limosa</name>
    <name type="common">Clostridium limosum</name>
    <dbReference type="NCBI Taxonomy" id="1536"/>
    <lineage>
        <taxon>Bacteria</taxon>
        <taxon>Bacillati</taxon>
        <taxon>Bacillota</taxon>
        <taxon>Clostridia</taxon>
        <taxon>Eubacteriales</taxon>
        <taxon>Clostridiaceae</taxon>
        <taxon>Hathewaya</taxon>
    </lineage>
</organism>
<comment type="caution">
    <text evidence="1">The sequence shown here is derived from an EMBL/GenBank/DDBJ whole genome shotgun (WGS) entry which is preliminary data.</text>
</comment>
<name>A0ABU0JVK3_HATLI</name>
<evidence type="ECO:0000313" key="2">
    <source>
        <dbReference type="Proteomes" id="UP001224418"/>
    </source>
</evidence>
<gene>
    <name evidence="1" type="ORF">QOZ93_001679</name>
</gene>
<proteinExistence type="predicted"/>
<sequence length="675" mass="79223">MPNDHILKKCLLDNTTFLIGRKGTGKSTIFLKMERELRKKKTYLPCYIDVKTIYESSQAQVIDYDHLREYLTPQILEKYLLERTFIQNILKAIKNELTQKYNSLFQRTISKIINTKPTIVKDKIENLNNKIENNRHLMEIEIPVIKQSNISINNSLEQQKSASKSIGVTETTATIKPDSITLGLKDNSKYDTGKQTKDINGKAVQFSEIFLKVFQIKDIINEIQEILKALDVKHLVVLLDDLSEIDDDAIKMFVDTIIAPLNNWSEEFIKFKIAAYPNRIHYGKIDPGKIDTINLDFYNLYSEFDRNKMEEYAIDFTKRLIEKRILHFTGKDLEYFFDTSKTNISEYYELLFQVSMNVPRIIGYILSYCHQNRIIFQKQITKSDIEVAAEKYFNEKIDTFFHTNTYCLMSLNERISIFQLNELKRLLIDKLLEIKKRIVTGDLKGKIYLSNSPYSSHFHVYPNLENFLKTLELNHFLSKYDELSDKDGKLVYIYCINYGLAKSNNISWGKPKGTEYRKYFIERPFNFNKVVTEYMATTKKIQCTNKDCGKLFRIEDVPFLEFSNNKCNVCGSQVVIQSFSPQLLNEISKIDQRKLLPKEDLNIIIELSNADNEYKFAREIAEELDYSKNVVATRCKLLDIKQGLIERVKFKDNEPYRYRLTQRAIELYIDAYTKE</sequence>
<accession>A0ABU0JVK3</accession>
<keyword evidence="2" id="KW-1185">Reference proteome</keyword>
<dbReference type="Proteomes" id="UP001224418">
    <property type="component" value="Unassembled WGS sequence"/>
</dbReference>
<dbReference type="EMBL" id="JAUSWN010000012">
    <property type="protein sequence ID" value="MDQ0479937.1"/>
    <property type="molecule type" value="Genomic_DNA"/>
</dbReference>
<dbReference type="SUPFAM" id="SSF52540">
    <property type="entry name" value="P-loop containing nucleoside triphosphate hydrolases"/>
    <property type="match status" value="1"/>
</dbReference>